<dbReference type="Gene3D" id="3.30.559.30">
    <property type="entry name" value="Nonribosomal peptide synthetase, condensation domain"/>
    <property type="match status" value="1"/>
</dbReference>
<dbReference type="Pfam" id="PF00668">
    <property type="entry name" value="Condensation"/>
    <property type="match status" value="1"/>
</dbReference>
<reference evidence="3" key="1">
    <citation type="submission" date="2022-12" db="EMBL/GenBank/DDBJ databases">
        <authorList>
            <person name="Ruckert C."/>
            <person name="Busche T."/>
            <person name="Kalinowski J."/>
            <person name="Wittmann C."/>
        </authorList>
    </citation>
    <scope>NUCLEOTIDE SEQUENCE</scope>
    <source>
        <strain evidence="3">DSM 40467</strain>
    </source>
</reference>
<keyword evidence="4" id="KW-1185">Reference proteome</keyword>
<evidence type="ECO:0000256" key="1">
    <source>
        <dbReference type="SAM" id="MobiDB-lite"/>
    </source>
</evidence>
<dbReference type="InterPro" id="IPR001242">
    <property type="entry name" value="Condensation_dom"/>
</dbReference>
<dbReference type="Gene3D" id="3.30.559.10">
    <property type="entry name" value="Chloramphenicol acetyltransferase-like domain"/>
    <property type="match status" value="1"/>
</dbReference>
<sequence>MTTTSAVDRAPLTYGQLSVWRVMTHWPPERWPETYLSTVIPVPPDRTLTSVTAALHTLCARHESLRTRFVDQEQHVLPVPDRVDPAVVERPGAAPADAEAAGREQASRPIDRAREFARRFTVVTDEGRPAYAVIVVDHIVADGYGLARLRAETAALLGGDDPDGKRLLDETPAQPRDLARHQRSAAQRPRREAALGHWRDLLRTLPDELFPVPDEAGHHPGRIEAVLHSPGARSALGAAAGRLGVPPQAVLLALTSLATAALTGTERVVHTLQSSNRFTAPWRTIVSSMNQYVPLALEPGAAPFERYARRVHGAALKAYRFGTYDLDAVTELVRAERGIALGFDHFFNFMAHDVPTDPPDAAPGPRRIEPTTPYRQIGPRLDVKVRGGPDMPLVVRADPGLLPRPGLHALLAWYDDELHRLAADGAKSTTTDELLGRCRSTLPSGARS</sequence>
<dbReference type="RefSeq" id="WP_269657298.1">
    <property type="nucleotide sequence ID" value="NZ_CP114413.1"/>
</dbReference>
<feature type="region of interest" description="Disordered" evidence="1">
    <location>
        <begin position="158"/>
        <end position="192"/>
    </location>
</feature>
<protein>
    <submittedName>
        <fullName evidence="3">Condensation domain-containing protein</fullName>
    </submittedName>
</protein>
<dbReference type="PANTHER" id="PTHR45527">
    <property type="entry name" value="NONRIBOSOMAL PEPTIDE SYNTHETASE"/>
    <property type="match status" value="1"/>
</dbReference>
<evidence type="ECO:0000313" key="3">
    <source>
        <dbReference type="EMBL" id="WAZ19607.1"/>
    </source>
</evidence>
<proteinExistence type="predicted"/>
<name>A0ABY7K542_9ACTN</name>
<feature type="domain" description="Condensation" evidence="2">
    <location>
        <begin position="49"/>
        <end position="349"/>
    </location>
</feature>
<organism evidence="3 4">
    <name type="scientific">Streptomyces cinnabarinus</name>
    <dbReference type="NCBI Taxonomy" id="67287"/>
    <lineage>
        <taxon>Bacteria</taxon>
        <taxon>Bacillati</taxon>
        <taxon>Actinomycetota</taxon>
        <taxon>Actinomycetes</taxon>
        <taxon>Kitasatosporales</taxon>
        <taxon>Streptomycetaceae</taxon>
        <taxon>Streptomyces</taxon>
    </lineage>
</organism>
<dbReference type="InterPro" id="IPR023213">
    <property type="entry name" value="CAT-like_dom_sf"/>
</dbReference>
<dbReference type="PANTHER" id="PTHR45527:SF1">
    <property type="entry name" value="FATTY ACID SYNTHASE"/>
    <property type="match status" value="1"/>
</dbReference>
<dbReference type="Proteomes" id="UP001164439">
    <property type="component" value="Chromosome"/>
</dbReference>
<gene>
    <name evidence="3" type="ORF">STRCI_000668</name>
</gene>
<evidence type="ECO:0000313" key="4">
    <source>
        <dbReference type="Proteomes" id="UP001164439"/>
    </source>
</evidence>
<accession>A0ABY7K542</accession>
<evidence type="ECO:0000259" key="2">
    <source>
        <dbReference type="Pfam" id="PF00668"/>
    </source>
</evidence>
<dbReference type="EMBL" id="CP114413">
    <property type="protein sequence ID" value="WAZ19607.1"/>
    <property type="molecule type" value="Genomic_DNA"/>
</dbReference>
<dbReference type="SUPFAM" id="SSF52777">
    <property type="entry name" value="CoA-dependent acyltransferases"/>
    <property type="match status" value="2"/>
</dbReference>